<reference evidence="1" key="1">
    <citation type="journal article" date="2021" name="PeerJ">
        <title>Extensive microbial diversity within the chicken gut microbiome revealed by metagenomics and culture.</title>
        <authorList>
            <person name="Gilroy R."/>
            <person name="Ravi A."/>
            <person name="Getino M."/>
            <person name="Pursley I."/>
            <person name="Horton D.L."/>
            <person name="Alikhan N.F."/>
            <person name="Baker D."/>
            <person name="Gharbi K."/>
            <person name="Hall N."/>
            <person name="Watson M."/>
            <person name="Adriaenssens E.M."/>
            <person name="Foster-Nyarko E."/>
            <person name="Jarju S."/>
            <person name="Secka A."/>
            <person name="Antonio M."/>
            <person name="Oren A."/>
            <person name="Chaudhuri R.R."/>
            <person name="La Ragione R."/>
            <person name="Hildebrand F."/>
            <person name="Pallen M.J."/>
        </authorList>
    </citation>
    <scope>NUCLEOTIDE SEQUENCE</scope>
    <source>
        <strain evidence="1">CHK196-3914</strain>
    </source>
</reference>
<dbReference type="EMBL" id="DXAY01000118">
    <property type="protein sequence ID" value="HIZ74585.1"/>
    <property type="molecule type" value="Genomic_DNA"/>
</dbReference>
<sequence>VLAVVLGDLDGSSPEVKITEDQVMISYSFYDCSFSADEIRSVELISELPEDDYDRVNGGDTDNVLVGYFEGEKTGEVMMFLIKDETPLIRIELPDQTVFLNSDADGQTEKWYEEINMLRDK</sequence>
<comment type="caution">
    <text evidence="1">The sequence shown here is derived from an EMBL/GenBank/DDBJ whole genome shotgun (WGS) entry which is preliminary data.</text>
</comment>
<dbReference type="Proteomes" id="UP000824116">
    <property type="component" value="Unassembled WGS sequence"/>
</dbReference>
<name>A0A9D2K0K6_9FIRM</name>
<accession>A0A9D2K0K6</accession>
<organism evidence="1 2">
    <name type="scientific">Candidatus Mediterraneibacter stercoravium</name>
    <dbReference type="NCBI Taxonomy" id="2838685"/>
    <lineage>
        <taxon>Bacteria</taxon>
        <taxon>Bacillati</taxon>
        <taxon>Bacillota</taxon>
        <taxon>Clostridia</taxon>
        <taxon>Lachnospirales</taxon>
        <taxon>Lachnospiraceae</taxon>
        <taxon>Mediterraneibacter</taxon>
    </lineage>
</organism>
<dbReference type="AlphaFoldDB" id="A0A9D2K0K6"/>
<gene>
    <name evidence="1" type="ORF">H9723_04975</name>
</gene>
<protein>
    <submittedName>
        <fullName evidence="1">Uncharacterized protein</fullName>
    </submittedName>
</protein>
<evidence type="ECO:0000313" key="1">
    <source>
        <dbReference type="EMBL" id="HIZ74585.1"/>
    </source>
</evidence>
<proteinExistence type="predicted"/>
<evidence type="ECO:0000313" key="2">
    <source>
        <dbReference type="Proteomes" id="UP000824116"/>
    </source>
</evidence>
<reference evidence="1" key="2">
    <citation type="submission" date="2021-04" db="EMBL/GenBank/DDBJ databases">
        <authorList>
            <person name="Gilroy R."/>
        </authorList>
    </citation>
    <scope>NUCLEOTIDE SEQUENCE</scope>
    <source>
        <strain evidence="1">CHK196-3914</strain>
    </source>
</reference>
<feature type="non-terminal residue" evidence="1">
    <location>
        <position position="1"/>
    </location>
</feature>